<sequence>MMVRDGVVGAGSGGRVPSSLVSRAGRRAAARGRASLEYGAYAEAALDLLELLELAWHDCYGEVAPPPQVLDDVWRVADGDLGALASAARLAVTDRRDLRVSADRARELA</sequence>
<organism evidence="1 2">
    <name type="scientific">Nocardioides hwasunensis</name>
    <dbReference type="NCBI Taxonomy" id="397258"/>
    <lineage>
        <taxon>Bacteria</taxon>
        <taxon>Bacillati</taxon>
        <taxon>Actinomycetota</taxon>
        <taxon>Actinomycetes</taxon>
        <taxon>Propionibacteriales</taxon>
        <taxon>Nocardioidaceae</taxon>
        <taxon>Nocardioides</taxon>
    </lineage>
</organism>
<name>A0ABR8MBS1_9ACTN</name>
<dbReference type="EMBL" id="JACXYY010000001">
    <property type="protein sequence ID" value="MBD3913573.1"/>
    <property type="molecule type" value="Genomic_DNA"/>
</dbReference>
<protein>
    <submittedName>
        <fullName evidence="1">Uncharacterized protein</fullName>
    </submittedName>
</protein>
<dbReference type="Proteomes" id="UP000649289">
    <property type="component" value="Unassembled WGS sequence"/>
</dbReference>
<keyword evidence="2" id="KW-1185">Reference proteome</keyword>
<accession>A0ABR8MBS1</accession>
<dbReference type="RefSeq" id="WP_191197882.1">
    <property type="nucleotide sequence ID" value="NZ_BAAAPA010000002.1"/>
</dbReference>
<evidence type="ECO:0000313" key="1">
    <source>
        <dbReference type="EMBL" id="MBD3913573.1"/>
    </source>
</evidence>
<reference evidence="1 2" key="1">
    <citation type="submission" date="2020-09" db="EMBL/GenBank/DDBJ databases">
        <title>novel species in genus Nocardioides.</title>
        <authorList>
            <person name="Zhang G."/>
        </authorList>
    </citation>
    <scope>NUCLEOTIDE SEQUENCE [LARGE SCALE GENOMIC DNA]</scope>
    <source>
        <strain evidence="1 2">19197</strain>
    </source>
</reference>
<proteinExistence type="predicted"/>
<evidence type="ECO:0000313" key="2">
    <source>
        <dbReference type="Proteomes" id="UP000649289"/>
    </source>
</evidence>
<gene>
    <name evidence="1" type="ORF">IEZ25_03005</name>
</gene>
<comment type="caution">
    <text evidence="1">The sequence shown here is derived from an EMBL/GenBank/DDBJ whole genome shotgun (WGS) entry which is preliminary data.</text>
</comment>